<proteinExistence type="inferred from homology"/>
<accession>A0A1H8SD22</accession>
<feature type="transmembrane region" description="Helical" evidence="8">
    <location>
        <begin position="288"/>
        <end position="306"/>
    </location>
</feature>
<dbReference type="PANTHER" id="PTHR30472:SF24">
    <property type="entry name" value="FERRIC ENTEROBACTIN TRANSPORT SYSTEM PERMEASE PROTEIN FEPG"/>
    <property type="match status" value="1"/>
</dbReference>
<evidence type="ECO:0000256" key="7">
    <source>
        <dbReference type="ARBA" id="ARBA00023136"/>
    </source>
</evidence>
<keyword evidence="10" id="KW-1185">Reference proteome</keyword>
<feature type="transmembrane region" description="Helical" evidence="8">
    <location>
        <begin position="159"/>
        <end position="180"/>
    </location>
</feature>
<feature type="transmembrane region" description="Helical" evidence="8">
    <location>
        <begin position="78"/>
        <end position="95"/>
    </location>
</feature>
<protein>
    <submittedName>
        <fullName evidence="9">Iron complex transport system permease protein</fullName>
    </submittedName>
</protein>
<feature type="transmembrane region" description="Helical" evidence="8">
    <location>
        <begin position="107"/>
        <end position="126"/>
    </location>
</feature>
<dbReference type="RefSeq" id="WP_091613100.1">
    <property type="nucleotide sequence ID" value="NZ_FOEF01000002.1"/>
</dbReference>
<dbReference type="Pfam" id="PF01032">
    <property type="entry name" value="FecCD"/>
    <property type="match status" value="1"/>
</dbReference>
<evidence type="ECO:0000256" key="8">
    <source>
        <dbReference type="SAM" id="Phobius"/>
    </source>
</evidence>
<keyword evidence="7 8" id="KW-0472">Membrane</keyword>
<dbReference type="Gene3D" id="1.10.3470.10">
    <property type="entry name" value="ABC transporter involved in vitamin B12 uptake, BtuC"/>
    <property type="match status" value="1"/>
</dbReference>
<dbReference type="InterPro" id="IPR037294">
    <property type="entry name" value="ABC_BtuC-like"/>
</dbReference>
<reference evidence="9 10" key="1">
    <citation type="submission" date="2016-10" db="EMBL/GenBank/DDBJ databases">
        <authorList>
            <person name="de Groot N.N."/>
        </authorList>
    </citation>
    <scope>NUCLEOTIDE SEQUENCE [LARGE SCALE GENOMIC DNA]</scope>
    <source>
        <strain evidence="9 10">DSM 44993</strain>
    </source>
</reference>
<evidence type="ECO:0000256" key="3">
    <source>
        <dbReference type="ARBA" id="ARBA00022448"/>
    </source>
</evidence>
<keyword evidence="3" id="KW-0813">Transport</keyword>
<dbReference type="OrthoDB" id="4455417at2"/>
<feature type="transmembrane region" description="Helical" evidence="8">
    <location>
        <begin position="132"/>
        <end position="152"/>
    </location>
</feature>
<organism evidence="9 10">
    <name type="scientific">Amycolatopsis saalfeldensis</name>
    <dbReference type="NCBI Taxonomy" id="394193"/>
    <lineage>
        <taxon>Bacteria</taxon>
        <taxon>Bacillati</taxon>
        <taxon>Actinomycetota</taxon>
        <taxon>Actinomycetes</taxon>
        <taxon>Pseudonocardiales</taxon>
        <taxon>Pseudonocardiaceae</taxon>
        <taxon>Amycolatopsis</taxon>
    </lineage>
</organism>
<evidence type="ECO:0000313" key="10">
    <source>
        <dbReference type="Proteomes" id="UP000198582"/>
    </source>
</evidence>
<keyword evidence="4" id="KW-1003">Cell membrane</keyword>
<name>A0A1H8SD22_9PSEU</name>
<evidence type="ECO:0000256" key="4">
    <source>
        <dbReference type="ARBA" id="ARBA00022475"/>
    </source>
</evidence>
<evidence type="ECO:0000256" key="2">
    <source>
        <dbReference type="ARBA" id="ARBA00007935"/>
    </source>
</evidence>
<dbReference type="InterPro" id="IPR000522">
    <property type="entry name" value="ABC_transptr_permease_BtuC"/>
</dbReference>
<evidence type="ECO:0000256" key="5">
    <source>
        <dbReference type="ARBA" id="ARBA00022692"/>
    </source>
</evidence>
<keyword evidence="5 8" id="KW-0812">Transmembrane</keyword>
<dbReference type="STRING" id="394193.SAMN04489732_10247"/>
<dbReference type="AlphaFoldDB" id="A0A1H8SD22"/>
<dbReference type="SUPFAM" id="SSF81345">
    <property type="entry name" value="ABC transporter involved in vitamin B12 uptake, BtuC"/>
    <property type="match status" value="1"/>
</dbReference>
<feature type="transmembrane region" description="Helical" evidence="8">
    <location>
        <begin position="250"/>
        <end position="276"/>
    </location>
</feature>
<sequence length="346" mass="35401">MNAVKEKPVGTGRVSVRVAPRALVVGIVLFVLVFLLSAVSMTTGDYPISFGDVVKTLFGFGDAGTEFIVTTLRLPRQLVALLVGGALGVSGGVLQSLSGNPLGSPDVIGFTEGSATGALLVIVLAHGGSSEVALGALAGGLLTALVVGLLAFRRGVQGFRLILVGIGVAAMLTAFNSYLITRASLQDAYSAQAWLVGGLNGRGWEEVVPVGIAVVILLPIAFGHGRRLSLLEMGDDAAKGLGVPVERTRMIMIAVSVTLCAVATAAAGPIAFVALAAPQLAKRLARSARPTLVSAALMGALLLVASDLVTRLAFGEQGLPVGIATGAIGGLYLMWLLSSQWRRNRG</sequence>
<dbReference type="PANTHER" id="PTHR30472">
    <property type="entry name" value="FERRIC ENTEROBACTIN TRANSPORT SYSTEM PERMEASE PROTEIN"/>
    <property type="match status" value="1"/>
</dbReference>
<dbReference type="CDD" id="cd06550">
    <property type="entry name" value="TM_ABC_iron-siderophores_like"/>
    <property type="match status" value="1"/>
</dbReference>
<comment type="similarity">
    <text evidence="2">Belongs to the binding-protein-dependent transport system permease family. FecCD subfamily.</text>
</comment>
<dbReference type="GO" id="GO:0033214">
    <property type="term" value="P:siderophore-iron import into cell"/>
    <property type="evidence" value="ECO:0007669"/>
    <property type="project" value="TreeGrafter"/>
</dbReference>
<dbReference type="Proteomes" id="UP000198582">
    <property type="component" value="Unassembled WGS sequence"/>
</dbReference>
<feature type="transmembrane region" description="Helical" evidence="8">
    <location>
        <begin position="21"/>
        <end position="41"/>
    </location>
</feature>
<comment type="subcellular location">
    <subcellularLocation>
        <location evidence="1">Cell membrane</location>
        <topology evidence="1">Multi-pass membrane protein</topology>
    </subcellularLocation>
</comment>
<feature type="transmembrane region" description="Helical" evidence="8">
    <location>
        <begin position="318"/>
        <end position="337"/>
    </location>
</feature>
<gene>
    <name evidence="9" type="ORF">SAMN04489732_10247</name>
</gene>
<dbReference type="GO" id="GO:0005886">
    <property type="term" value="C:plasma membrane"/>
    <property type="evidence" value="ECO:0007669"/>
    <property type="project" value="UniProtKB-SubCell"/>
</dbReference>
<evidence type="ECO:0000256" key="6">
    <source>
        <dbReference type="ARBA" id="ARBA00022989"/>
    </source>
</evidence>
<evidence type="ECO:0000256" key="1">
    <source>
        <dbReference type="ARBA" id="ARBA00004651"/>
    </source>
</evidence>
<keyword evidence="6 8" id="KW-1133">Transmembrane helix</keyword>
<dbReference type="FunFam" id="1.10.3470.10:FF:000001">
    <property type="entry name" value="Vitamin B12 ABC transporter permease BtuC"/>
    <property type="match status" value="1"/>
</dbReference>
<dbReference type="EMBL" id="FOEF01000002">
    <property type="protein sequence ID" value="SEO76571.1"/>
    <property type="molecule type" value="Genomic_DNA"/>
</dbReference>
<dbReference type="GO" id="GO:0022857">
    <property type="term" value="F:transmembrane transporter activity"/>
    <property type="evidence" value="ECO:0007669"/>
    <property type="project" value="InterPro"/>
</dbReference>
<evidence type="ECO:0000313" key="9">
    <source>
        <dbReference type="EMBL" id="SEO76571.1"/>
    </source>
</evidence>